<dbReference type="STRING" id="882378.RBRH_00378"/>
<sequence>MSWRSPADGQAVSGPALRGSRHAASPLREPGYT</sequence>
<evidence type="ECO:0000313" key="2">
    <source>
        <dbReference type="EMBL" id="CBW73819.1"/>
    </source>
</evidence>
<name>E5ALE6_MYCRK</name>
<evidence type="ECO:0000313" key="3">
    <source>
        <dbReference type="Proteomes" id="UP000007437"/>
    </source>
</evidence>
<dbReference type="AlphaFoldDB" id="E5ALE6"/>
<accession>E5ALE6</accession>
<feature type="region of interest" description="Disordered" evidence="1">
    <location>
        <begin position="1"/>
        <end position="33"/>
    </location>
</feature>
<reference evidence="2 3" key="1">
    <citation type="journal article" date="2011" name="J. Bacteriol.">
        <title>Complete genome sequence of Burkholderia rhizoxinica, an endosymbiont of Rhizopus microsporus.</title>
        <authorList>
            <person name="Lackner G."/>
            <person name="Moebius N."/>
            <person name="Partida-Martinez L."/>
            <person name="Hertweck C."/>
        </authorList>
    </citation>
    <scope>NUCLEOTIDE SEQUENCE [LARGE SCALE GENOMIC DNA]</scope>
    <source>
        <strain evidence="3">DSM 19002 / CIP 109453 / HKI 454</strain>
    </source>
</reference>
<dbReference type="Proteomes" id="UP000007437">
    <property type="component" value="Chromosome"/>
</dbReference>
<gene>
    <name evidence="2" type="ordered locus">RBRH_00378</name>
</gene>
<proteinExistence type="predicted"/>
<organism evidence="2 3">
    <name type="scientific">Mycetohabitans rhizoxinica (strain DSM 19002 / CIP 109453 / HKI 454)</name>
    <name type="common">Paraburkholderia rhizoxinica</name>
    <dbReference type="NCBI Taxonomy" id="882378"/>
    <lineage>
        <taxon>Bacteria</taxon>
        <taxon>Pseudomonadati</taxon>
        <taxon>Pseudomonadota</taxon>
        <taxon>Betaproteobacteria</taxon>
        <taxon>Burkholderiales</taxon>
        <taxon>Burkholderiaceae</taxon>
        <taxon>Mycetohabitans</taxon>
    </lineage>
</organism>
<dbReference type="HOGENOM" id="CLU_3381026_0_0_4"/>
<protein>
    <submittedName>
        <fullName evidence="2">Uncharacterized protein</fullName>
    </submittedName>
</protein>
<dbReference type="EMBL" id="FR687359">
    <property type="protein sequence ID" value="CBW73819.1"/>
    <property type="molecule type" value="Genomic_DNA"/>
</dbReference>
<dbReference type="KEGG" id="brh:RBRH_00378"/>
<evidence type="ECO:0000256" key="1">
    <source>
        <dbReference type="SAM" id="MobiDB-lite"/>
    </source>
</evidence>